<evidence type="ECO:0000256" key="11">
    <source>
        <dbReference type="SAM" id="MobiDB-lite"/>
    </source>
</evidence>
<evidence type="ECO:0000256" key="10">
    <source>
        <dbReference type="ARBA" id="ARBA00048304"/>
    </source>
</evidence>
<dbReference type="GO" id="GO:0051607">
    <property type="term" value="P:defense response to virus"/>
    <property type="evidence" value="ECO:0007669"/>
    <property type="project" value="UniProtKB-KW"/>
</dbReference>
<evidence type="ECO:0000256" key="5">
    <source>
        <dbReference type="ARBA" id="ARBA00022840"/>
    </source>
</evidence>
<keyword evidence="2" id="KW-0548">Nucleotidyltransferase</keyword>
<reference evidence="13 14" key="1">
    <citation type="journal article" date="2018" name="Nat. Biotechnol.">
        <title>A standardized bacterial taxonomy based on genome phylogeny substantially revises the tree of life.</title>
        <authorList>
            <person name="Parks D.H."/>
            <person name="Chuvochina M."/>
            <person name="Waite D.W."/>
            <person name="Rinke C."/>
            <person name="Skarshewski A."/>
            <person name="Chaumeil P.A."/>
            <person name="Hugenholtz P."/>
        </authorList>
    </citation>
    <scope>NUCLEOTIDE SEQUENCE [LARGE SCALE GENOMIC DNA]</scope>
    <source>
        <strain evidence="13">UBA9015</strain>
    </source>
</reference>
<evidence type="ECO:0000256" key="8">
    <source>
        <dbReference type="ARBA" id="ARBA00023118"/>
    </source>
</evidence>
<dbReference type="GO" id="GO:0046872">
    <property type="term" value="F:metal ion binding"/>
    <property type="evidence" value="ECO:0007669"/>
    <property type="project" value="UniProtKB-KW"/>
</dbReference>
<evidence type="ECO:0000256" key="4">
    <source>
        <dbReference type="ARBA" id="ARBA00022741"/>
    </source>
</evidence>
<accession>A0A3D0W8N1</accession>
<evidence type="ECO:0000256" key="3">
    <source>
        <dbReference type="ARBA" id="ARBA00022723"/>
    </source>
</evidence>
<dbReference type="CDD" id="cd05400">
    <property type="entry name" value="NT_2-5OAS_ClassI-CCAase"/>
    <property type="match status" value="1"/>
</dbReference>
<dbReference type="GO" id="GO:0009117">
    <property type="term" value="P:nucleotide metabolic process"/>
    <property type="evidence" value="ECO:0007669"/>
    <property type="project" value="UniProtKB-KW"/>
</dbReference>
<dbReference type="EMBL" id="DOYJ01000088">
    <property type="protein sequence ID" value="HCB75091.1"/>
    <property type="molecule type" value="Genomic_DNA"/>
</dbReference>
<keyword evidence="1 13" id="KW-0808">Transferase</keyword>
<proteinExistence type="predicted"/>
<dbReference type="AlphaFoldDB" id="A0A3D0W8N1"/>
<sequence>MVTVTSTSRRYIEALVDELDISDSRYEQANESYMSLGRWLNRPASSIAAYAPAVYVQGSFGLGTVIKPINLTEEYDVDAVCELKDLGKSQVTQFALKTMVGAEIEGYRRSKAMSKPLRECRRCWALDYADGAQFHMDVVPALPNGGSVRKLLEARSLDARWASTAIAITDKERWDYAIKTDDWPRSNPKGYLEWFRSRMIVALNERKRALAKSMNASVEKIPDYKVRTPLQASIMILKRHRDIMFQDDRSNSAPISIIITTLAAHAYNGEEDVADALFSILSGMERHILRDGRGAAFIPNPSDPMENFADKWAERPERESAFFRWLRQAQSDFSRIAQLNTQAGIAEALSPHVGAELAKRAESRSGGSRSMLRSATGFVAATSSPSFGSTPRVPSKPQGFA</sequence>
<keyword evidence="8" id="KW-0051">Antiviral defense</keyword>
<evidence type="ECO:0000256" key="2">
    <source>
        <dbReference type="ARBA" id="ARBA00022695"/>
    </source>
</evidence>
<evidence type="ECO:0000313" key="14">
    <source>
        <dbReference type="Proteomes" id="UP000262699"/>
    </source>
</evidence>
<comment type="caution">
    <text evidence="13">The sequence shown here is derived from an EMBL/GenBank/DDBJ whole genome shotgun (WGS) entry which is preliminary data.</text>
</comment>
<dbReference type="GO" id="GO:0016779">
    <property type="term" value="F:nucleotidyltransferase activity"/>
    <property type="evidence" value="ECO:0007669"/>
    <property type="project" value="UniProtKB-KW"/>
</dbReference>
<feature type="region of interest" description="Disordered" evidence="11">
    <location>
        <begin position="381"/>
        <end position="401"/>
    </location>
</feature>
<evidence type="ECO:0000259" key="12">
    <source>
        <dbReference type="Pfam" id="PF21654"/>
    </source>
</evidence>
<evidence type="ECO:0000256" key="7">
    <source>
        <dbReference type="ARBA" id="ARBA00023080"/>
    </source>
</evidence>
<dbReference type="InterPro" id="IPR048445">
    <property type="entry name" value="DncV-like_NTFase"/>
</dbReference>
<gene>
    <name evidence="13" type="ORF">DEP91_02795</name>
</gene>
<protein>
    <recommendedName>
        <fullName evidence="9">Cyclic GMP-AMP synthase</fullName>
    </recommendedName>
</protein>
<comment type="catalytic activity">
    <reaction evidence="10">
        <text>GTP + ATP = 3',3'-cGAMP + 2 diphosphate</text>
        <dbReference type="Rhea" id="RHEA:35647"/>
        <dbReference type="ChEBI" id="CHEBI:30616"/>
        <dbReference type="ChEBI" id="CHEBI:33019"/>
        <dbReference type="ChEBI" id="CHEBI:37565"/>
        <dbReference type="ChEBI" id="CHEBI:71501"/>
    </reaction>
    <physiologicalReaction direction="left-to-right" evidence="10">
        <dbReference type="Rhea" id="RHEA:35648"/>
    </physiologicalReaction>
</comment>
<dbReference type="Proteomes" id="UP000262699">
    <property type="component" value="Unassembled WGS sequence"/>
</dbReference>
<evidence type="ECO:0000256" key="6">
    <source>
        <dbReference type="ARBA" id="ARBA00022842"/>
    </source>
</evidence>
<name>A0A3D0W8N1_9SPHN</name>
<keyword evidence="5" id="KW-0067">ATP-binding</keyword>
<organism evidence="13 14">
    <name type="scientific">Sphingomonas bacterium</name>
    <dbReference type="NCBI Taxonomy" id="1895847"/>
    <lineage>
        <taxon>Bacteria</taxon>
        <taxon>Pseudomonadati</taxon>
        <taxon>Pseudomonadota</taxon>
        <taxon>Alphaproteobacteria</taxon>
        <taxon>Sphingomonadales</taxon>
        <taxon>Sphingomonadaceae</taxon>
        <taxon>Sphingomonas</taxon>
    </lineage>
</organism>
<evidence type="ECO:0000256" key="1">
    <source>
        <dbReference type="ARBA" id="ARBA00022679"/>
    </source>
</evidence>
<evidence type="ECO:0000256" key="9">
    <source>
        <dbReference type="ARBA" id="ARBA00044145"/>
    </source>
</evidence>
<dbReference type="GO" id="GO:0005524">
    <property type="term" value="F:ATP binding"/>
    <property type="evidence" value="ECO:0007669"/>
    <property type="project" value="UniProtKB-KW"/>
</dbReference>
<keyword evidence="6" id="KW-0460">Magnesium</keyword>
<keyword evidence="7" id="KW-0546">Nucleotide metabolism</keyword>
<dbReference type="Pfam" id="PF21654">
    <property type="entry name" value="DncV-like_NTFase"/>
    <property type="match status" value="1"/>
</dbReference>
<feature type="domain" description="Cyclic GMP-AMP synthase DncV-like nucleotidyltransferase" evidence="12">
    <location>
        <begin position="53"/>
        <end position="138"/>
    </location>
</feature>
<dbReference type="InterPro" id="IPR006116">
    <property type="entry name" value="NT_2-5OAS_ClassI-CCAase"/>
</dbReference>
<evidence type="ECO:0000313" key="13">
    <source>
        <dbReference type="EMBL" id="HCB75091.1"/>
    </source>
</evidence>
<keyword evidence="4" id="KW-0547">Nucleotide-binding</keyword>
<keyword evidence="3" id="KW-0479">Metal-binding</keyword>